<keyword evidence="2" id="KW-0808">Transferase</keyword>
<dbReference type="SUPFAM" id="SSF111337">
    <property type="entry name" value="QueA-like"/>
    <property type="match status" value="1"/>
</dbReference>
<evidence type="ECO:0000256" key="5">
    <source>
        <dbReference type="SAM" id="MobiDB-lite"/>
    </source>
</evidence>
<evidence type="ECO:0000313" key="6">
    <source>
        <dbReference type="EMBL" id="GAA3393440.1"/>
    </source>
</evidence>
<keyword evidence="1" id="KW-0963">Cytoplasm</keyword>
<gene>
    <name evidence="6" type="ORF">GCM10020369_58980</name>
</gene>
<reference evidence="7" key="1">
    <citation type="journal article" date="2019" name="Int. J. Syst. Evol. Microbiol.">
        <title>The Global Catalogue of Microorganisms (GCM) 10K type strain sequencing project: providing services to taxonomists for standard genome sequencing and annotation.</title>
        <authorList>
            <consortium name="The Broad Institute Genomics Platform"/>
            <consortium name="The Broad Institute Genome Sequencing Center for Infectious Disease"/>
            <person name="Wu L."/>
            <person name="Ma J."/>
        </authorList>
    </citation>
    <scope>NUCLEOTIDE SEQUENCE [LARGE SCALE GENOMIC DNA]</scope>
    <source>
        <strain evidence="7">JCM 9458</strain>
    </source>
</reference>
<dbReference type="EMBL" id="BAAAYN010000043">
    <property type="protein sequence ID" value="GAA3393440.1"/>
    <property type="molecule type" value="Genomic_DNA"/>
</dbReference>
<dbReference type="InterPro" id="IPR042118">
    <property type="entry name" value="QueA_dom1"/>
</dbReference>
<feature type="region of interest" description="Disordered" evidence="5">
    <location>
        <begin position="1"/>
        <end position="21"/>
    </location>
</feature>
<sequence length="369" mass="39387">MKPRTVFTLPTDAEATSPPEARGLARDEVRLLVAAPSGLTSTRFAALPEFLKPGDLVVVNISGTLPAAVDGRRPDGTPVVVHFSAPRARDSGWTVELRLPDGSGPVLDAAVGERIALPDGAHLTLRTPADTHPAGVRLWAADVVMNPFQPPAFSPAERPQRRPVEKSSLEGPVEAWLNRHGRPITYGYLQGRWPLADYQPVFAREPGSAEMASAGRPFTDRMVTDLVTRGIGVAPILLHTGVSSQDLGEGPQTERFRVPAATARQVELARRTGGRVVAVGTTVTRALESAVDAAGHVVATEGWTDLVIGPDHPARVVNGLVTGWHTPEASHLLLLEAVAGSELVQTAYRAAVAEGYRWHEFGDSCLFLP</sequence>
<accession>A0ABP6T660</accession>
<dbReference type="PANTHER" id="PTHR30307:SF0">
    <property type="entry name" value="S-ADENOSYLMETHIONINE:TRNA RIBOSYLTRANSFERASE-ISOMERASE"/>
    <property type="match status" value="1"/>
</dbReference>
<keyword evidence="4" id="KW-0671">Queuosine biosynthesis</keyword>
<dbReference type="InterPro" id="IPR036100">
    <property type="entry name" value="QueA_sf"/>
</dbReference>
<evidence type="ECO:0000256" key="2">
    <source>
        <dbReference type="ARBA" id="ARBA00022679"/>
    </source>
</evidence>
<keyword evidence="7" id="KW-1185">Reference proteome</keyword>
<proteinExistence type="predicted"/>
<evidence type="ECO:0000313" key="7">
    <source>
        <dbReference type="Proteomes" id="UP001501676"/>
    </source>
</evidence>
<evidence type="ECO:0000256" key="3">
    <source>
        <dbReference type="ARBA" id="ARBA00022691"/>
    </source>
</evidence>
<dbReference type="PANTHER" id="PTHR30307">
    <property type="entry name" value="S-ADENOSYLMETHIONINE:TRNA RIBOSYLTRANSFERASE-ISOMERASE"/>
    <property type="match status" value="1"/>
</dbReference>
<keyword evidence="3" id="KW-0949">S-adenosyl-L-methionine</keyword>
<dbReference type="Pfam" id="PF02547">
    <property type="entry name" value="Queuosine_synth"/>
    <property type="match status" value="1"/>
</dbReference>
<protein>
    <submittedName>
        <fullName evidence="6">S-adenosylmethionine:tRNA ribosyltransferase-isomerase</fullName>
    </submittedName>
</protein>
<dbReference type="InterPro" id="IPR003699">
    <property type="entry name" value="QueA"/>
</dbReference>
<dbReference type="Proteomes" id="UP001501676">
    <property type="component" value="Unassembled WGS sequence"/>
</dbReference>
<comment type="caution">
    <text evidence="6">The sequence shown here is derived from an EMBL/GenBank/DDBJ whole genome shotgun (WGS) entry which is preliminary data.</text>
</comment>
<organism evidence="6 7">
    <name type="scientific">Cryptosporangium minutisporangium</name>
    <dbReference type="NCBI Taxonomy" id="113569"/>
    <lineage>
        <taxon>Bacteria</taxon>
        <taxon>Bacillati</taxon>
        <taxon>Actinomycetota</taxon>
        <taxon>Actinomycetes</taxon>
        <taxon>Cryptosporangiales</taxon>
        <taxon>Cryptosporangiaceae</taxon>
        <taxon>Cryptosporangium</taxon>
    </lineage>
</organism>
<evidence type="ECO:0000256" key="4">
    <source>
        <dbReference type="ARBA" id="ARBA00022785"/>
    </source>
</evidence>
<evidence type="ECO:0000256" key="1">
    <source>
        <dbReference type="ARBA" id="ARBA00022490"/>
    </source>
</evidence>
<dbReference type="Gene3D" id="3.40.1780.10">
    <property type="entry name" value="QueA-like"/>
    <property type="match status" value="2"/>
</dbReference>
<name>A0ABP6T660_9ACTN</name>